<dbReference type="OrthoDB" id="5818554at2759"/>
<keyword evidence="1" id="KW-0479">Metal-binding</keyword>
<dbReference type="GO" id="GO:0000981">
    <property type="term" value="F:DNA-binding transcription factor activity, RNA polymerase II-specific"/>
    <property type="evidence" value="ECO:0007669"/>
    <property type="project" value="InterPro"/>
</dbReference>
<evidence type="ECO:0000256" key="3">
    <source>
        <dbReference type="SAM" id="MobiDB-lite"/>
    </source>
</evidence>
<gene>
    <name evidence="5" type="ORF">RAG0_17606</name>
</gene>
<feature type="region of interest" description="Disordered" evidence="3">
    <location>
        <begin position="817"/>
        <end position="851"/>
    </location>
</feature>
<dbReference type="GO" id="GO:0006351">
    <property type="term" value="P:DNA-templated transcription"/>
    <property type="evidence" value="ECO:0007669"/>
    <property type="project" value="InterPro"/>
</dbReference>
<feature type="compositionally biased region" description="Low complexity" evidence="3">
    <location>
        <begin position="713"/>
        <end position="746"/>
    </location>
</feature>
<dbReference type="AlphaFoldDB" id="A0A1E1LTY0"/>
<evidence type="ECO:0000313" key="5">
    <source>
        <dbReference type="EMBL" id="CZT13953.1"/>
    </source>
</evidence>
<feature type="region of interest" description="Disordered" evidence="3">
    <location>
        <begin position="1"/>
        <end position="57"/>
    </location>
</feature>
<feature type="compositionally biased region" description="Basic and acidic residues" evidence="3">
    <location>
        <begin position="237"/>
        <end position="249"/>
    </location>
</feature>
<dbReference type="PANTHER" id="PTHR31644">
    <property type="entry name" value="TRANSCRIPTIONAL ACTIVATOR ARO80-RELATED"/>
    <property type="match status" value="1"/>
</dbReference>
<dbReference type="GO" id="GO:0003677">
    <property type="term" value="F:DNA binding"/>
    <property type="evidence" value="ECO:0007669"/>
    <property type="project" value="InterPro"/>
</dbReference>
<evidence type="ECO:0000256" key="1">
    <source>
        <dbReference type="ARBA" id="ARBA00022723"/>
    </source>
</evidence>
<reference evidence="6" key="1">
    <citation type="submission" date="2016-03" db="EMBL/GenBank/DDBJ databases">
        <authorList>
            <person name="Guldener U."/>
        </authorList>
    </citation>
    <scope>NUCLEOTIDE SEQUENCE [LARGE SCALE GENOMIC DNA]</scope>
    <source>
        <strain evidence="6">04CH-RAC-A.6.1</strain>
    </source>
</reference>
<feature type="region of interest" description="Disordered" evidence="3">
    <location>
        <begin position="237"/>
        <end position="263"/>
    </location>
</feature>
<dbReference type="EMBL" id="FJUX01000266">
    <property type="protein sequence ID" value="CZT13953.1"/>
    <property type="molecule type" value="Genomic_DNA"/>
</dbReference>
<feature type="region of interest" description="Disordered" evidence="3">
    <location>
        <begin position="72"/>
        <end position="166"/>
    </location>
</feature>
<accession>A0A1E1LTY0</accession>
<dbReference type="SMART" id="SM00906">
    <property type="entry name" value="Fungal_trans"/>
    <property type="match status" value="1"/>
</dbReference>
<feature type="compositionally biased region" description="Polar residues" evidence="3">
    <location>
        <begin position="127"/>
        <end position="157"/>
    </location>
</feature>
<dbReference type="InterPro" id="IPR052780">
    <property type="entry name" value="AAA_Catabolism_Regulators"/>
</dbReference>
<name>A0A1E1LTY0_9HELO</name>
<feature type="domain" description="Zn(2)-C6 fungal-type" evidence="4">
    <location>
        <begin position="63"/>
        <end position="97"/>
    </location>
</feature>
<dbReference type="SMART" id="SM00066">
    <property type="entry name" value="GAL4"/>
    <property type="match status" value="1"/>
</dbReference>
<dbReference type="GO" id="GO:0005634">
    <property type="term" value="C:nucleus"/>
    <property type="evidence" value="ECO:0007669"/>
    <property type="project" value="TreeGrafter"/>
</dbReference>
<keyword evidence="6" id="KW-1185">Reference proteome</keyword>
<dbReference type="PROSITE" id="PS00463">
    <property type="entry name" value="ZN2_CY6_FUNGAL_1"/>
    <property type="match status" value="1"/>
</dbReference>
<keyword evidence="2" id="KW-0539">Nucleus</keyword>
<dbReference type="PROSITE" id="PS50048">
    <property type="entry name" value="ZN2_CY6_FUNGAL_2"/>
    <property type="match status" value="1"/>
</dbReference>
<dbReference type="Pfam" id="PF04082">
    <property type="entry name" value="Fungal_trans"/>
    <property type="match status" value="1"/>
</dbReference>
<dbReference type="SUPFAM" id="SSF57701">
    <property type="entry name" value="Zn2/Cys6 DNA-binding domain"/>
    <property type="match status" value="1"/>
</dbReference>
<dbReference type="Pfam" id="PF00172">
    <property type="entry name" value="Zn_clus"/>
    <property type="match status" value="1"/>
</dbReference>
<dbReference type="CDD" id="cd00067">
    <property type="entry name" value="GAL4"/>
    <property type="match status" value="1"/>
</dbReference>
<feature type="compositionally biased region" description="Polar residues" evidence="3">
    <location>
        <begin position="817"/>
        <end position="828"/>
    </location>
</feature>
<evidence type="ECO:0000259" key="4">
    <source>
        <dbReference type="PROSITE" id="PS50048"/>
    </source>
</evidence>
<feature type="compositionally biased region" description="Basic and acidic residues" evidence="3">
    <location>
        <begin position="88"/>
        <end position="102"/>
    </location>
</feature>
<dbReference type="InterPro" id="IPR001138">
    <property type="entry name" value="Zn2Cys6_DnaBD"/>
</dbReference>
<sequence length="882" mass="98374">MSGSGTGYGSQHPILPPFGTSANPNSVAPYKTPLEENGPVSHGARSQSAQNRDPADPMRAYRACLHCRNRKSKCDLEPNNGRPPCRRCQRENRECVLGESHRGGRRVRKKPKLDEEADAASEGPVSVTASSRRGSPKSQPQTSPRFGMDANQSQQPSEPFHTRYDNRQTWQPTAAAGDGPSRYTEYPPILSPTINQSYRSRMESTVSIIGKPSHAGIATADLQNPSDALEILAQVADRADDSNSPRSDDPAGPSPKRVKQRPEVTFQPVETSWHYRPLQERLINQEQIYSLFNSFEQFYHPFFPIVPRDTFNPQRLQWVSRYEPHLFSAILTVASKDDEALHQVCYDHMQQLISNIASGSDANVEAVEALLLLSQWVSHKPQVAVTVGRGEEDRVAWMYIGTALRLAYFLEIDRTSFSSDTQEDPVKYNRKRLVWAACYICDRQVSVRVGKGFWARGPGPLSGLKADNFPTLQRVTDHDEDFATIFQANLELTQIFSNVLDILYSSKGNAWKDMLEGRYAKYLDDFRYSIRTWRDNWGSLNCHPFIKVSLMITYDYLRLYVNAFAYQATISRALTDQRDSQHSNGSIPLINSSAPDARFIYEAVSAAQSLLMRFNDSVSPETLRHMPSSYYLFVIYSAVFLYKARSTTSLQKDEREEVHKTIRHTIERLQASSIGGNQIGNRYARLLELLWRKSPKRNGNKALHRMSVGNRMLAQQQQQALSQAQGQNLAGISNGNQNQNLGPGQNVSSDLNPNQIPGPDTNNQQQNFDPNHDPNIYYKTNFPDPFANNMHRNQGQYPAPVPVPHFSWLDLSATSQYAQQNGPSSSGSGEAYEGIGELGSPWDAGGGGYEGSGSMDGVAQGFMDPGFLDGGVGVVGGGDLIF</sequence>
<organism evidence="5 6">
    <name type="scientific">Rhynchosporium agropyri</name>
    <dbReference type="NCBI Taxonomy" id="914238"/>
    <lineage>
        <taxon>Eukaryota</taxon>
        <taxon>Fungi</taxon>
        <taxon>Dikarya</taxon>
        <taxon>Ascomycota</taxon>
        <taxon>Pezizomycotina</taxon>
        <taxon>Leotiomycetes</taxon>
        <taxon>Helotiales</taxon>
        <taxon>Ploettnerulaceae</taxon>
        <taxon>Rhynchosporium</taxon>
    </lineage>
</organism>
<feature type="compositionally biased region" description="Polar residues" evidence="3">
    <location>
        <begin position="747"/>
        <end position="769"/>
    </location>
</feature>
<dbReference type="Gene3D" id="4.10.240.10">
    <property type="entry name" value="Zn(2)-C6 fungal-type DNA-binding domain"/>
    <property type="match status" value="1"/>
</dbReference>
<dbReference type="Proteomes" id="UP000178912">
    <property type="component" value="Unassembled WGS sequence"/>
</dbReference>
<dbReference type="GO" id="GO:0008270">
    <property type="term" value="F:zinc ion binding"/>
    <property type="evidence" value="ECO:0007669"/>
    <property type="project" value="InterPro"/>
</dbReference>
<protein>
    <recommendedName>
        <fullName evidence="4">Zn(2)-C6 fungal-type domain-containing protein</fullName>
    </recommendedName>
</protein>
<dbReference type="PANTHER" id="PTHR31644:SF1">
    <property type="entry name" value="ZN(II)2CYS6 TRANSCRIPTION FACTOR (EUROFUNG)"/>
    <property type="match status" value="1"/>
</dbReference>
<dbReference type="InterPro" id="IPR007219">
    <property type="entry name" value="XnlR_reg_dom"/>
</dbReference>
<dbReference type="CDD" id="cd12148">
    <property type="entry name" value="fungal_TF_MHR"/>
    <property type="match status" value="1"/>
</dbReference>
<evidence type="ECO:0000313" key="6">
    <source>
        <dbReference type="Proteomes" id="UP000178912"/>
    </source>
</evidence>
<evidence type="ECO:0000256" key="2">
    <source>
        <dbReference type="ARBA" id="ARBA00023242"/>
    </source>
</evidence>
<feature type="region of interest" description="Disordered" evidence="3">
    <location>
        <begin position="713"/>
        <end position="798"/>
    </location>
</feature>
<proteinExistence type="predicted"/>
<dbReference type="InterPro" id="IPR036864">
    <property type="entry name" value="Zn2-C6_fun-type_DNA-bd_sf"/>
</dbReference>